<dbReference type="EMBL" id="JARBHB010000001">
    <property type="protein sequence ID" value="KAJ8896208.1"/>
    <property type="molecule type" value="Genomic_DNA"/>
</dbReference>
<dbReference type="Proteomes" id="UP001159363">
    <property type="component" value="Chromosome 1"/>
</dbReference>
<comment type="caution">
    <text evidence="1">The sequence shown here is derived from an EMBL/GenBank/DDBJ whole genome shotgun (WGS) entry which is preliminary data.</text>
</comment>
<name>A0ABQ9IHP2_9NEOP</name>
<keyword evidence="2" id="KW-1185">Reference proteome</keyword>
<evidence type="ECO:0000313" key="2">
    <source>
        <dbReference type="Proteomes" id="UP001159363"/>
    </source>
</evidence>
<accession>A0ABQ9IHP2</accession>
<organism evidence="1 2">
    <name type="scientific">Dryococelus australis</name>
    <dbReference type="NCBI Taxonomy" id="614101"/>
    <lineage>
        <taxon>Eukaryota</taxon>
        <taxon>Metazoa</taxon>
        <taxon>Ecdysozoa</taxon>
        <taxon>Arthropoda</taxon>
        <taxon>Hexapoda</taxon>
        <taxon>Insecta</taxon>
        <taxon>Pterygota</taxon>
        <taxon>Neoptera</taxon>
        <taxon>Polyneoptera</taxon>
        <taxon>Phasmatodea</taxon>
        <taxon>Verophasmatodea</taxon>
        <taxon>Anareolatae</taxon>
        <taxon>Phasmatidae</taxon>
        <taxon>Eurycanthinae</taxon>
        <taxon>Dryococelus</taxon>
    </lineage>
</organism>
<reference evidence="1 2" key="1">
    <citation type="submission" date="2023-02" db="EMBL/GenBank/DDBJ databases">
        <title>LHISI_Scaffold_Assembly.</title>
        <authorList>
            <person name="Stuart O.P."/>
            <person name="Cleave R."/>
            <person name="Magrath M.J.L."/>
            <person name="Mikheyev A.S."/>
        </authorList>
    </citation>
    <scope>NUCLEOTIDE SEQUENCE [LARGE SCALE GENOMIC DNA]</scope>
    <source>
        <strain evidence="1">Daus_M_001</strain>
        <tissue evidence="1">Leg muscle</tissue>
    </source>
</reference>
<sequence>MPGTTRLSLTLKFRATIYSFASLMFQFNVSKAYICSIRREVCEALVKALEHYVEQQSTLTVVSANLKVSLHFLVSSPSIMNRSGSYKNQDDFGTSSAAEPLFFFDTSEPYKQQQRMNEQIGSANAIEAIRSAEGARVLHVVPRLRWGATCPCALRPVGAIRGMHLLAPLHAPSCNHVQQAHASKAYRKLHRCKRPLGNLVRCYTKEPAKV</sequence>
<gene>
    <name evidence="1" type="ORF">PR048_001551</name>
</gene>
<proteinExistence type="predicted"/>
<evidence type="ECO:0000313" key="1">
    <source>
        <dbReference type="EMBL" id="KAJ8896208.1"/>
    </source>
</evidence>
<protein>
    <submittedName>
        <fullName evidence="1">Uncharacterized protein</fullName>
    </submittedName>
</protein>